<dbReference type="InterPro" id="IPR045784">
    <property type="entry name" value="Radical_SAM_N2"/>
</dbReference>
<keyword evidence="1" id="KW-0175">Coiled coil</keyword>
<dbReference type="SFLD" id="SFLDS00029">
    <property type="entry name" value="Radical_SAM"/>
    <property type="match status" value="1"/>
</dbReference>
<organism evidence="3 4">
    <name type="scientific">Desulfuromonas acetoxidans (strain DSM 684 / 11070)</name>
    <dbReference type="NCBI Taxonomy" id="281689"/>
    <lineage>
        <taxon>Bacteria</taxon>
        <taxon>Pseudomonadati</taxon>
        <taxon>Thermodesulfobacteriota</taxon>
        <taxon>Desulfuromonadia</taxon>
        <taxon>Desulfuromonadales</taxon>
        <taxon>Desulfuromonadaceae</taxon>
        <taxon>Desulfuromonas</taxon>
    </lineage>
</organism>
<dbReference type="PANTHER" id="PTHR42731:SF5">
    <property type="entry name" value="RADICAL SAM DOMAIN PROTEIN"/>
    <property type="match status" value="1"/>
</dbReference>
<reference evidence="3" key="2">
    <citation type="submission" date="2006-05" db="EMBL/GenBank/DDBJ databases">
        <title>Sequencing of the draft genome and assembly of Desulfuromonas acetoxidans DSM 684.</title>
        <authorList>
            <consortium name="US DOE Joint Genome Institute (JGI-PGF)"/>
            <person name="Copeland A."/>
            <person name="Lucas S."/>
            <person name="Lapidus A."/>
            <person name="Barry K."/>
            <person name="Detter J.C."/>
            <person name="Glavina del Rio T."/>
            <person name="Hammon N."/>
            <person name="Israni S."/>
            <person name="Dalin E."/>
            <person name="Tice H."/>
            <person name="Bruce D."/>
            <person name="Pitluck S."/>
            <person name="Richardson P."/>
        </authorList>
    </citation>
    <scope>NUCLEOTIDE SEQUENCE [LARGE SCALE GENOMIC DNA]</scope>
    <source>
        <strain evidence="3">DSM 684</strain>
    </source>
</reference>
<dbReference type="PANTHER" id="PTHR42731">
    <property type="entry name" value="SLL1084 PROTEIN"/>
    <property type="match status" value="1"/>
</dbReference>
<dbReference type="InterPro" id="IPR006638">
    <property type="entry name" value="Elp3/MiaA/NifB-like_rSAM"/>
</dbReference>
<evidence type="ECO:0000259" key="2">
    <source>
        <dbReference type="PROSITE" id="PS51918"/>
    </source>
</evidence>
<dbReference type="Pfam" id="PF19864">
    <property type="entry name" value="Radical_SAM_N2"/>
    <property type="match status" value="1"/>
</dbReference>
<dbReference type="InterPro" id="IPR023404">
    <property type="entry name" value="rSAM_horseshoe"/>
</dbReference>
<dbReference type="SMART" id="SM00729">
    <property type="entry name" value="Elp3"/>
    <property type="match status" value="1"/>
</dbReference>
<reference evidence="3" key="1">
    <citation type="submission" date="2006-05" db="EMBL/GenBank/DDBJ databases">
        <title>Annotation of the draft genome assembly of Desulfuromonas acetoxidans DSM 684.</title>
        <authorList>
            <consortium name="US DOE Joint Genome Institute (JGI-ORNL)"/>
            <person name="Larimer F."/>
            <person name="Land M."/>
            <person name="Hauser L."/>
        </authorList>
    </citation>
    <scope>NUCLEOTIDE SEQUENCE [LARGE SCALE GENOMIC DNA]</scope>
    <source>
        <strain evidence="3">DSM 684</strain>
    </source>
</reference>
<sequence>MALSAEDIRDRRCQRLADEVGAVTKPWHDQTKVALIYPNTYYHAMSNLGFQAVYHGIQQRDDCWCERFFLPDRDEVDFYHNNHLLSLESQLPLRDFDVVMFSLSFENDYLNLPILARMTRMPLWRQERDAEAPLFVAGGICAMLNPEPVAEFIDVFVIGESEVLLTPLLDTLNQGLSRDDVLDALVRQPGFYCPAYYQPHYDDNGQRTGVDVREPAPERVRRQWLADLNTSDCRSFILTPHTAFGTMHLHEVSRGCSRGCRFCATGFTYLPPREKSAGILCSQILPDLVAQETAGLVGAAVSDYSHLEHVSQSIRDHGGHVSVASLRIDSLTRDEVAALRDGGQKTLALAPEAGSQRMRDLINKNLTEEQILAAVGLLAEEGILNLKLYFLIGLPDEQVEDLDAFIDLIKTIRQLWVEKQKPFGRLGTITVSVNPFIPKPTTPFQWCAMDTQASLKKKVTQLRKAINRLANVQLQVESLRSAELQALLAIGDRQVAHLLPLLADGMNLKAACRNRCVDLNQLVHQPRRREDLLPWGVIDSGVNTDYLWNDYQRSLLGQLTAPCHRACTRCGVCHAQKEENV</sequence>
<gene>
    <name evidence="3" type="ORF">Dace_0879</name>
</gene>
<dbReference type="Pfam" id="PF04055">
    <property type="entry name" value="Radical_SAM"/>
    <property type="match status" value="1"/>
</dbReference>
<dbReference type="Proteomes" id="UP000005695">
    <property type="component" value="Unassembled WGS sequence"/>
</dbReference>
<dbReference type="InterPro" id="IPR007197">
    <property type="entry name" value="rSAM"/>
</dbReference>
<dbReference type="InterPro" id="IPR058240">
    <property type="entry name" value="rSAM_sf"/>
</dbReference>
<proteinExistence type="predicted"/>
<dbReference type="CDD" id="cd01335">
    <property type="entry name" value="Radical_SAM"/>
    <property type="match status" value="1"/>
</dbReference>
<dbReference type="Gene3D" id="3.80.30.20">
    <property type="entry name" value="tm_1862 like domain"/>
    <property type="match status" value="1"/>
</dbReference>
<dbReference type="SFLD" id="SFLDG01082">
    <property type="entry name" value="B12-binding_domain_containing"/>
    <property type="match status" value="1"/>
</dbReference>
<dbReference type="EMBL" id="AAEW02000016">
    <property type="protein sequence ID" value="EAT14870.1"/>
    <property type="molecule type" value="Genomic_DNA"/>
</dbReference>
<comment type="caution">
    <text evidence="3">The sequence shown here is derived from an EMBL/GenBank/DDBJ whole genome shotgun (WGS) entry which is preliminary data.</text>
</comment>
<name>Q1JXC2_DESA6</name>
<dbReference type="SUPFAM" id="SSF102114">
    <property type="entry name" value="Radical SAM enzymes"/>
    <property type="match status" value="1"/>
</dbReference>
<feature type="domain" description="Radical SAM core" evidence="2">
    <location>
        <begin position="242"/>
        <end position="480"/>
    </location>
</feature>
<evidence type="ECO:0000256" key="1">
    <source>
        <dbReference type="SAM" id="Coils"/>
    </source>
</evidence>
<dbReference type="PROSITE" id="PS51918">
    <property type="entry name" value="RADICAL_SAM"/>
    <property type="match status" value="1"/>
</dbReference>
<keyword evidence="4" id="KW-1185">Reference proteome</keyword>
<dbReference type="OrthoDB" id="9806827at2"/>
<dbReference type="AlphaFoldDB" id="Q1JXC2"/>
<protein>
    <submittedName>
        <fullName evidence="3">Radical SAM</fullName>
    </submittedName>
</protein>
<dbReference type="RefSeq" id="WP_006001965.1">
    <property type="nucleotide sequence ID" value="NZ_AAEW02000016.1"/>
</dbReference>
<feature type="coiled-coil region" evidence="1">
    <location>
        <begin position="455"/>
        <end position="482"/>
    </location>
</feature>
<evidence type="ECO:0000313" key="3">
    <source>
        <dbReference type="EMBL" id="EAT14870.1"/>
    </source>
</evidence>
<dbReference type="GO" id="GO:0003824">
    <property type="term" value="F:catalytic activity"/>
    <property type="evidence" value="ECO:0007669"/>
    <property type="project" value="InterPro"/>
</dbReference>
<evidence type="ECO:0000313" key="4">
    <source>
        <dbReference type="Proteomes" id="UP000005695"/>
    </source>
</evidence>
<accession>Q1JXC2</accession>
<dbReference type="GO" id="GO:0051536">
    <property type="term" value="F:iron-sulfur cluster binding"/>
    <property type="evidence" value="ECO:0007669"/>
    <property type="project" value="InterPro"/>
</dbReference>